<dbReference type="Gene3D" id="3.10.580.10">
    <property type="entry name" value="CBS-domain"/>
    <property type="match status" value="1"/>
</dbReference>
<dbReference type="InterPro" id="IPR000644">
    <property type="entry name" value="CBS_dom"/>
</dbReference>
<accession>S0L7Z4</accession>
<comment type="caution">
    <text evidence="2">The sequence shown here is derived from an EMBL/GenBank/DDBJ whole genome shotgun (WGS) entry which is preliminary data.</text>
</comment>
<keyword evidence="3" id="KW-1185">Reference proteome</keyword>
<protein>
    <recommendedName>
        <fullName evidence="1">CBS domain-containing protein</fullName>
    </recommendedName>
</protein>
<feature type="domain" description="CBS" evidence="1">
    <location>
        <begin position="179"/>
        <end position="228"/>
    </location>
</feature>
<evidence type="ECO:0000259" key="1">
    <source>
        <dbReference type="Pfam" id="PF00571"/>
    </source>
</evidence>
<dbReference type="RefSeq" id="WP_016185457.1">
    <property type="nucleotide sequence ID" value="NZ_ASWO01000005.1"/>
</dbReference>
<sequence length="229" mass="26506">MAEAAQLFLSSFNRIEKWLQQKNPTDQNLGFSQLVRILSDNPHLPVKKYEADLLQISQLRNAIVHDQIGDDFIIAEPNEWIVNRILTIEKELAEPETVLPRFKKPVTGFEIDLSVKELLKIVADKRYSQFPLYNKGQFKGLLTLRVLGYWFATHFEDITPDLEHIKVEDLLAVEGKKSNYRFVSRDATIDFVQQLFKEHRTLEAILITEHGEPDGNLEGIIRPRDVLDL</sequence>
<dbReference type="PATRIC" id="fig|1140003.3.peg.962"/>
<dbReference type="OrthoDB" id="49104at2"/>
<gene>
    <name evidence="2" type="ORF">I573_01673</name>
</gene>
<organism evidence="2 3">
    <name type="scientific">Enterococcus sulfureus ATCC 49903</name>
    <dbReference type="NCBI Taxonomy" id="1140003"/>
    <lineage>
        <taxon>Bacteria</taxon>
        <taxon>Bacillati</taxon>
        <taxon>Bacillota</taxon>
        <taxon>Bacilli</taxon>
        <taxon>Lactobacillales</taxon>
        <taxon>Enterococcaceae</taxon>
        <taxon>Enterococcus</taxon>
    </lineage>
</organism>
<reference evidence="2 3" key="1">
    <citation type="submission" date="2013-03" db="EMBL/GenBank/DDBJ databases">
        <title>The Genome Sequence of Enterococcus sulfureus ATCC_49903 (PacBio/Illumina hybrid assembly).</title>
        <authorList>
            <consortium name="The Broad Institute Genomics Platform"/>
            <consortium name="The Broad Institute Genome Sequencing Center for Infectious Disease"/>
            <person name="Earl A."/>
            <person name="Russ C."/>
            <person name="Gilmore M."/>
            <person name="Surin D."/>
            <person name="Walker B."/>
            <person name="Young S."/>
            <person name="Zeng Q."/>
            <person name="Gargeya S."/>
            <person name="Fitzgerald M."/>
            <person name="Haas B."/>
            <person name="Abouelleil A."/>
            <person name="Allen A.W."/>
            <person name="Alvarado L."/>
            <person name="Arachchi H.M."/>
            <person name="Berlin A.M."/>
            <person name="Chapman S.B."/>
            <person name="Gainer-Dewar J."/>
            <person name="Goldberg J."/>
            <person name="Griggs A."/>
            <person name="Gujja S."/>
            <person name="Hansen M."/>
            <person name="Howarth C."/>
            <person name="Imamovic A."/>
            <person name="Ireland A."/>
            <person name="Larimer J."/>
            <person name="McCowan C."/>
            <person name="Murphy C."/>
            <person name="Pearson M."/>
            <person name="Poon T.W."/>
            <person name="Priest M."/>
            <person name="Roberts A."/>
            <person name="Saif S."/>
            <person name="Shea T."/>
            <person name="Sisk P."/>
            <person name="Sykes S."/>
            <person name="Wortman J."/>
            <person name="Nusbaum C."/>
            <person name="Birren B."/>
        </authorList>
    </citation>
    <scope>NUCLEOTIDE SEQUENCE [LARGE SCALE GENOMIC DNA]</scope>
    <source>
        <strain evidence="2 3">ATCC 49903</strain>
    </source>
</reference>
<evidence type="ECO:0000313" key="3">
    <source>
        <dbReference type="Proteomes" id="UP000015961"/>
    </source>
</evidence>
<dbReference type="Proteomes" id="UP000015961">
    <property type="component" value="Unassembled WGS sequence"/>
</dbReference>
<evidence type="ECO:0000313" key="2">
    <source>
        <dbReference type="EMBL" id="EOT83948.1"/>
    </source>
</evidence>
<name>S0L7Z4_9ENTE</name>
<dbReference type="InterPro" id="IPR046342">
    <property type="entry name" value="CBS_dom_sf"/>
</dbReference>
<dbReference type="STRING" id="1140003.OMY_01005"/>
<dbReference type="SUPFAM" id="SSF54631">
    <property type="entry name" value="CBS-domain pair"/>
    <property type="match status" value="1"/>
</dbReference>
<dbReference type="eggNOG" id="COG1253">
    <property type="taxonomic scope" value="Bacteria"/>
</dbReference>
<dbReference type="AlphaFoldDB" id="S0L7Z4"/>
<dbReference type="Pfam" id="PF00571">
    <property type="entry name" value="CBS"/>
    <property type="match status" value="1"/>
</dbReference>
<proteinExistence type="predicted"/>
<dbReference type="EMBL" id="ASWO01000005">
    <property type="protein sequence ID" value="EOT83948.1"/>
    <property type="molecule type" value="Genomic_DNA"/>
</dbReference>